<keyword evidence="2" id="KW-1185">Reference proteome</keyword>
<dbReference type="EMBL" id="BAABME010002504">
    <property type="protein sequence ID" value="GAA0154925.1"/>
    <property type="molecule type" value="Genomic_DNA"/>
</dbReference>
<name>A0AAV3PX46_LITER</name>
<comment type="caution">
    <text evidence="1">The sequence shown here is derived from an EMBL/GenBank/DDBJ whole genome shotgun (WGS) entry which is preliminary data.</text>
</comment>
<protein>
    <submittedName>
        <fullName evidence="1">Uncharacterized protein</fullName>
    </submittedName>
</protein>
<organism evidence="1 2">
    <name type="scientific">Lithospermum erythrorhizon</name>
    <name type="common">Purple gromwell</name>
    <name type="synonym">Lithospermum officinale var. erythrorhizon</name>
    <dbReference type="NCBI Taxonomy" id="34254"/>
    <lineage>
        <taxon>Eukaryota</taxon>
        <taxon>Viridiplantae</taxon>
        <taxon>Streptophyta</taxon>
        <taxon>Embryophyta</taxon>
        <taxon>Tracheophyta</taxon>
        <taxon>Spermatophyta</taxon>
        <taxon>Magnoliopsida</taxon>
        <taxon>eudicotyledons</taxon>
        <taxon>Gunneridae</taxon>
        <taxon>Pentapetalae</taxon>
        <taxon>asterids</taxon>
        <taxon>lamiids</taxon>
        <taxon>Boraginales</taxon>
        <taxon>Boraginaceae</taxon>
        <taxon>Boraginoideae</taxon>
        <taxon>Lithospermeae</taxon>
        <taxon>Lithospermum</taxon>
    </lineage>
</organism>
<evidence type="ECO:0000313" key="2">
    <source>
        <dbReference type="Proteomes" id="UP001454036"/>
    </source>
</evidence>
<evidence type="ECO:0000313" key="1">
    <source>
        <dbReference type="EMBL" id="GAA0154925.1"/>
    </source>
</evidence>
<proteinExistence type="predicted"/>
<sequence>MGVVLAFERPTHSCENAEYRHYRSFEARRGGFTPCTLERTKHVQRFTFVDIEKISLCVSLWEEMITLQGPMLIEAARTLSVVFAKRLGISSYKVNPPLEAAKELKSWIDSKSEVELDELHVDQSITISKEFVEKGDLKIHTVSELANIVKSDEYWTIARPLVAMLISDQINTVKVFAIDNGQHYDVDTIKAELHGKIFMMLLRHTFGQQSESQRKMLLIAYYDETNSAEAIQSSILPCSSMLTDSDANTSGNPLSPLKREMSQITLLPGINMYHFN</sequence>
<dbReference type="Proteomes" id="UP001454036">
    <property type="component" value="Unassembled WGS sequence"/>
</dbReference>
<dbReference type="AlphaFoldDB" id="A0AAV3PX46"/>
<reference evidence="1 2" key="1">
    <citation type="submission" date="2024-01" db="EMBL/GenBank/DDBJ databases">
        <title>The complete chloroplast genome sequence of Lithospermum erythrorhizon: insights into the phylogenetic relationship among Boraginaceae species and the maternal lineages of purple gromwells.</title>
        <authorList>
            <person name="Okada T."/>
            <person name="Watanabe K."/>
        </authorList>
    </citation>
    <scope>NUCLEOTIDE SEQUENCE [LARGE SCALE GENOMIC DNA]</scope>
</reference>
<gene>
    <name evidence="1" type="ORF">LIER_12768</name>
</gene>
<accession>A0AAV3PX46</accession>